<dbReference type="InterPro" id="IPR041492">
    <property type="entry name" value="HAD_2"/>
</dbReference>
<keyword evidence="2" id="KW-0460">Magnesium</keyword>
<dbReference type="InterPro" id="IPR023214">
    <property type="entry name" value="HAD_sf"/>
</dbReference>
<dbReference type="AlphaFoldDB" id="A0A2V2ZBI4"/>
<proteinExistence type="predicted"/>
<organism evidence="3 4">
    <name type="scientific">Cytobacillus oceanisediminis</name>
    <dbReference type="NCBI Taxonomy" id="665099"/>
    <lineage>
        <taxon>Bacteria</taxon>
        <taxon>Bacillati</taxon>
        <taxon>Bacillota</taxon>
        <taxon>Bacilli</taxon>
        <taxon>Bacillales</taxon>
        <taxon>Bacillaceae</taxon>
        <taxon>Cytobacillus</taxon>
    </lineage>
</organism>
<dbReference type="Proteomes" id="UP000247150">
    <property type="component" value="Unassembled WGS sequence"/>
</dbReference>
<dbReference type="GO" id="GO:0005829">
    <property type="term" value="C:cytosol"/>
    <property type="evidence" value="ECO:0007669"/>
    <property type="project" value="TreeGrafter"/>
</dbReference>
<dbReference type="RefSeq" id="WP_110067793.1">
    <property type="nucleotide sequence ID" value="NZ_QGTW01000026.1"/>
</dbReference>
<protein>
    <submittedName>
        <fullName evidence="3">HAD superfamily hydrolase (TIGR01549 family)</fullName>
    </submittedName>
</protein>
<dbReference type="Gene3D" id="1.10.150.240">
    <property type="entry name" value="Putative phosphatase, domain 2"/>
    <property type="match status" value="1"/>
</dbReference>
<dbReference type="NCBIfam" id="TIGR01549">
    <property type="entry name" value="HAD-SF-IA-v1"/>
    <property type="match status" value="1"/>
</dbReference>
<dbReference type="InterPro" id="IPR036412">
    <property type="entry name" value="HAD-like_sf"/>
</dbReference>
<dbReference type="GO" id="GO:0008967">
    <property type="term" value="F:phosphoglycolate phosphatase activity"/>
    <property type="evidence" value="ECO:0007669"/>
    <property type="project" value="TreeGrafter"/>
</dbReference>
<accession>A0A2V2ZBI4</accession>
<name>A0A2V2ZBI4_9BACI</name>
<dbReference type="InterPro" id="IPR006439">
    <property type="entry name" value="HAD-SF_hydro_IA"/>
</dbReference>
<dbReference type="Pfam" id="PF13419">
    <property type="entry name" value="HAD_2"/>
    <property type="match status" value="1"/>
</dbReference>
<dbReference type="GO" id="GO:0006281">
    <property type="term" value="P:DNA repair"/>
    <property type="evidence" value="ECO:0007669"/>
    <property type="project" value="TreeGrafter"/>
</dbReference>
<keyword evidence="1 3" id="KW-0378">Hydrolase</keyword>
<evidence type="ECO:0000313" key="3">
    <source>
        <dbReference type="EMBL" id="PWW17413.1"/>
    </source>
</evidence>
<sequence length="187" mass="21396">MNILWDFDGTLFDTYPAYTAIVKEVMGEANVTEKEIFAQLKISFTDAFQHFRLTEEQIKTIRKKARSLEPKDLKPFPYLVDVLKLANKNVIMTHKEREGVAAILSCHKLDGYFTDMVAGDDGYPRKPHSASYEFLHEKHGIDLAIGDREIDILPAKSLGIKTCLFQNTAPGADFYLENYKDFIRTIK</sequence>
<dbReference type="EMBL" id="QGTW01000026">
    <property type="protein sequence ID" value="PWW17413.1"/>
    <property type="molecule type" value="Genomic_DNA"/>
</dbReference>
<dbReference type="InterPro" id="IPR023198">
    <property type="entry name" value="PGP-like_dom2"/>
</dbReference>
<evidence type="ECO:0000313" key="4">
    <source>
        <dbReference type="Proteomes" id="UP000247150"/>
    </source>
</evidence>
<comment type="caution">
    <text evidence="3">The sequence shown here is derived from an EMBL/GenBank/DDBJ whole genome shotgun (WGS) entry which is preliminary data.</text>
</comment>
<reference evidence="3 4" key="1">
    <citation type="submission" date="2018-05" db="EMBL/GenBank/DDBJ databases">
        <title>Freshwater and sediment microbial communities from various areas in North America, analyzing microbe dynamics in response to fracking.</title>
        <authorList>
            <person name="Lamendella R."/>
        </authorList>
    </citation>
    <scope>NUCLEOTIDE SEQUENCE [LARGE SCALE GENOMIC DNA]</scope>
    <source>
        <strain evidence="3 4">15_TX</strain>
    </source>
</reference>
<dbReference type="Gene3D" id="3.40.50.1000">
    <property type="entry name" value="HAD superfamily/HAD-like"/>
    <property type="match status" value="1"/>
</dbReference>
<dbReference type="PANTHER" id="PTHR43434">
    <property type="entry name" value="PHOSPHOGLYCOLATE PHOSPHATASE"/>
    <property type="match status" value="1"/>
</dbReference>
<dbReference type="SFLD" id="SFLDS00003">
    <property type="entry name" value="Haloacid_Dehalogenase"/>
    <property type="match status" value="1"/>
</dbReference>
<dbReference type="SUPFAM" id="SSF56784">
    <property type="entry name" value="HAD-like"/>
    <property type="match status" value="1"/>
</dbReference>
<dbReference type="OrthoDB" id="9807630at2"/>
<dbReference type="InterPro" id="IPR050155">
    <property type="entry name" value="HAD-like_hydrolase_sf"/>
</dbReference>
<dbReference type="PANTHER" id="PTHR43434:SF25">
    <property type="entry name" value="PHOSPHOGLYCOLATE PHOSPHATASE"/>
    <property type="match status" value="1"/>
</dbReference>
<gene>
    <name evidence="3" type="ORF">DFO73_1267</name>
</gene>
<evidence type="ECO:0000256" key="1">
    <source>
        <dbReference type="ARBA" id="ARBA00022801"/>
    </source>
</evidence>
<dbReference type="SFLD" id="SFLDG01129">
    <property type="entry name" value="C1.5:_HAD__Beta-PGM__Phosphata"/>
    <property type="match status" value="1"/>
</dbReference>
<evidence type="ECO:0000256" key="2">
    <source>
        <dbReference type="ARBA" id="ARBA00022842"/>
    </source>
</evidence>